<dbReference type="PANTHER" id="PTHR36840">
    <property type="entry name" value="BLL5714 PROTEIN"/>
    <property type="match status" value="1"/>
</dbReference>
<feature type="transmembrane region" description="Helical" evidence="1">
    <location>
        <begin position="135"/>
        <end position="155"/>
    </location>
</feature>
<feature type="transmembrane region" description="Helical" evidence="1">
    <location>
        <begin position="47"/>
        <end position="68"/>
    </location>
</feature>
<organism evidence="2 3">
    <name type="scientific">Kitasatospora paranensis</name>
    <dbReference type="NCBI Taxonomy" id="258053"/>
    <lineage>
        <taxon>Bacteria</taxon>
        <taxon>Bacillati</taxon>
        <taxon>Actinomycetota</taxon>
        <taxon>Actinomycetes</taxon>
        <taxon>Kitasatosporales</taxon>
        <taxon>Streptomycetaceae</taxon>
        <taxon>Kitasatospora</taxon>
    </lineage>
</organism>
<evidence type="ECO:0000313" key="2">
    <source>
        <dbReference type="EMBL" id="MFC7182410.1"/>
    </source>
</evidence>
<dbReference type="InterPro" id="IPR010640">
    <property type="entry name" value="Low_temperature_requirement_A"/>
</dbReference>
<feature type="transmembrane region" description="Helical" evidence="1">
    <location>
        <begin position="104"/>
        <end position="123"/>
    </location>
</feature>
<keyword evidence="1" id="KW-0812">Transmembrane</keyword>
<feature type="transmembrane region" description="Helical" evidence="1">
    <location>
        <begin position="273"/>
        <end position="293"/>
    </location>
</feature>
<feature type="transmembrane region" description="Helical" evidence="1">
    <location>
        <begin position="16"/>
        <end position="35"/>
    </location>
</feature>
<feature type="transmembrane region" description="Helical" evidence="1">
    <location>
        <begin position="305"/>
        <end position="322"/>
    </location>
</feature>
<dbReference type="PANTHER" id="PTHR36840:SF1">
    <property type="entry name" value="BLL5714 PROTEIN"/>
    <property type="match status" value="1"/>
</dbReference>
<dbReference type="Proteomes" id="UP001596435">
    <property type="component" value="Unassembled WGS sequence"/>
</dbReference>
<feature type="transmembrane region" description="Helical" evidence="1">
    <location>
        <begin position="357"/>
        <end position="375"/>
    </location>
</feature>
<dbReference type="EMBL" id="JBHTAJ010000046">
    <property type="protein sequence ID" value="MFC7182410.1"/>
    <property type="molecule type" value="Genomic_DNA"/>
</dbReference>
<reference evidence="3" key="1">
    <citation type="journal article" date="2019" name="Int. J. Syst. Evol. Microbiol.">
        <title>The Global Catalogue of Microorganisms (GCM) 10K type strain sequencing project: providing services to taxonomists for standard genome sequencing and annotation.</title>
        <authorList>
            <consortium name="The Broad Institute Genomics Platform"/>
            <consortium name="The Broad Institute Genome Sequencing Center for Infectious Disease"/>
            <person name="Wu L."/>
            <person name="Ma J."/>
        </authorList>
    </citation>
    <scope>NUCLEOTIDE SEQUENCE [LARGE SCALE GENOMIC DNA]</scope>
    <source>
        <strain evidence="3">CGMCC 1.12859</strain>
    </source>
</reference>
<evidence type="ECO:0000313" key="3">
    <source>
        <dbReference type="Proteomes" id="UP001596435"/>
    </source>
</evidence>
<sequence length="392" mass="41656">MDTQREAPQEPQEQRAGWYELFFDLVFVVMVSVLATDLHGDPGPGDFGTFLVLFFPAWWAWANLMVTVDVFGPENPHAQAVLLGAMPGLGLMAAAAPDGLGSRAWAYALGAAWVRLAAFVLWYRRARLPGSRLPAWRPLLYCLLPAVLWGVSAAVPGPGRFVLWGVAMATEVVLLAVRRGMDTGFYDRLSVEHLVERISLFVVIVLGESVFTVVATFAGHFTGPSGAAALLGFVVVAELAVIFFLWGTEGAARGLTRAQLGGSTRAIRDTVMYLPFVLVSGITVIAAALGTAVGDPDHPLPPGGRWALCGGVLAFYTANAAISLRYGDGLRTVALWYLPCPVLTLGLLLPAAVLLPAWAAVGCAALLVLLMTTLAKRRRRLAGLSPTGPPAA</sequence>
<feature type="transmembrane region" description="Helical" evidence="1">
    <location>
        <begin position="227"/>
        <end position="247"/>
    </location>
</feature>
<comment type="caution">
    <text evidence="2">The sequence shown here is derived from an EMBL/GenBank/DDBJ whole genome shotgun (WGS) entry which is preliminary data.</text>
</comment>
<keyword evidence="3" id="KW-1185">Reference proteome</keyword>
<proteinExistence type="predicted"/>
<name>A0ABW2G3E7_9ACTN</name>
<gene>
    <name evidence="2" type="ORF">ACFQMG_22945</name>
</gene>
<keyword evidence="1" id="KW-1133">Transmembrane helix</keyword>
<accession>A0ABW2G3E7</accession>
<feature type="transmembrane region" description="Helical" evidence="1">
    <location>
        <begin position="161"/>
        <end position="177"/>
    </location>
</feature>
<protein>
    <submittedName>
        <fullName evidence="2">Low temperature requirement protein A</fullName>
    </submittedName>
</protein>
<evidence type="ECO:0000256" key="1">
    <source>
        <dbReference type="SAM" id="Phobius"/>
    </source>
</evidence>
<feature type="transmembrane region" description="Helical" evidence="1">
    <location>
        <begin position="80"/>
        <end position="98"/>
    </location>
</feature>
<feature type="transmembrane region" description="Helical" evidence="1">
    <location>
        <begin position="198"/>
        <end position="221"/>
    </location>
</feature>
<dbReference type="RefSeq" id="WP_380231854.1">
    <property type="nucleotide sequence ID" value="NZ_JBHSVH010000002.1"/>
</dbReference>
<feature type="transmembrane region" description="Helical" evidence="1">
    <location>
        <begin position="334"/>
        <end position="351"/>
    </location>
</feature>
<dbReference type="Pfam" id="PF06772">
    <property type="entry name" value="LtrA"/>
    <property type="match status" value="1"/>
</dbReference>
<keyword evidence="1" id="KW-0472">Membrane</keyword>